<evidence type="ECO:0000259" key="2">
    <source>
        <dbReference type="Pfam" id="PF23666"/>
    </source>
</evidence>
<keyword evidence="4" id="KW-1185">Reference proteome</keyword>
<dbReference type="AlphaFoldDB" id="A0A6M7TLP5"/>
<evidence type="ECO:0000313" key="4">
    <source>
        <dbReference type="Proteomes" id="UP000275530"/>
    </source>
</evidence>
<gene>
    <name evidence="3" type="ORF">D3242_01195</name>
</gene>
<dbReference type="Pfam" id="PF13550">
    <property type="entry name" value="Phage-tail_3"/>
    <property type="match status" value="1"/>
</dbReference>
<organism evidence="3 4">
    <name type="scientific">Mesorhizobium jarvisii</name>
    <dbReference type="NCBI Taxonomy" id="1777867"/>
    <lineage>
        <taxon>Bacteria</taxon>
        <taxon>Pseudomonadati</taxon>
        <taxon>Pseudomonadota</taxon>
        <taxon>Alphaproteobacteria</taxon>
        <taxon>Hyphomicrobiales</taxon>
        <taxon>Phyllobacteriaceae</taxon>
        <taxon>Mesorhizobium</taxon>
    </lineage>
</organism>
<reference evidence="3 4" key="1">
    <citation type="submission" date="2018-09" db="EMBL/GenBank/DDBJ databases">
        <title>Mesorhizobium carmichaelinearum sp. nov. isolated from Carmichaelinea spp. root nodules in New Zealand.</title>
        <authorList>
            <person name="De Meyer S.E."/>
        </authorList>
    </citation>
    <scope>NUCLEOTIDE SEQUENCE [LARGE SCALE GENOMIC DNA]</scope>
    <source>
        <strain evidence="3 4">LMG 28313</strain>
    </source>
</reference>
<accession>A0A6M7TLP5</accession>
<feature type="domain" description="Tip attachment protein J" evidence="1">
    <location>
        <begin position="565"/>
        <end position="718"/>
    </location>
</feature>
<dbReference type="Proteomes" id="UP000275530">
    <property type="component" value="Unassembled WGS sequence"/>
</dbReference>
<evidence type="ECO:0000259" key="1">
    <source>
        <dbReference type="Pfam" id="PF13550"/>
    </source>
</evidence>
<sequence>MGIKRPILYIGGPPPATPTVADVPPFQATLPTSAYGQTIPVIWGLARLPAAYIWCAPILTITSTHQEFWDTVTTTTTGLTARLRFARPLVPDSQWSIRKLYANGKLIWDGTTGYRADGLNFRFYDGRSTQGRDPAMVSEEGEANVSAHRGYLDIVVQDYDVFGFGSPPVFEAEFVQALGDAVSVQNFVGFSSDPVDTVAAGDWESNTWYGFSNNSGMIRRFSTGFLREIYAIPVSGLGRAYSTIVEDYFRYFPNIDRLIGFGFVPGISGGTYPILFNPVTGVAISEGLDIGGTGQLLNAAGAFQIGSAGVLIVGSYHLGYVSLFTFNASSIVRVSLSGASWDGRGVPESISIGDIRADNADVWVCVGTVLYKAVVNALGQVLSITSFATFAHNLRYAVFYNDDVIVWDDNAQAIRIDGATGATVWTVSVPYQIEVAQSRRLGTADASNLNDTLFFQSGVSYYFTSLIDGTTRTVSNADVSSGRYVYDADSSIAITTDNTVPQRRQFDVAGSGSLRNLSDFLEALMAAGGFEPAQIETINVDDQVQGAVIDVTAGVRDIARATCEPYSIAIFERSGVIIFKRALTDASFAVDLTLSSSGDIADSGGQAIKARRLNPEEFVSRYGINYRDPDQIYQTRAQFGEIPTLPLPVAPADWSVKADIPIIADADTIKTLATQKVNRMAIERHEFTMTLRAKYGDVEPEDIARFIFANRLITARITETTVRPDYLLDVLATEFLSSVSVSISGAVGRPIEPEPIGTPASRYYHLDIPLLSDSHDLAGSGLVQYHVLASAGQPYWDGATLYRKDSSGTYQAVAGQTTNGIVGVALGILPNWDIPYATEFTRTLNVAFISGDPTTLTSATYLEMVNGANFFAIGQPGRWEVCQVMSITVNANGTYTFEGLRRGRKSSEEYTALHAIGDYVVWLSEENVQRIDYTIASLDDAFDFKPVGLGGNINNTPSVNRTVTGEAEKIPKPCNLKASIGSPSDVRLSWVRRSRIGSFWADDGEDAYTAPLGETLEQFIVRIKSGPAGTVLRTVTVNNATLYDYPGNLQTTDFGSPLTTGSNLTFDVRQVSGTGVICPTRETTVTL</sequence>
<dbReference type="InterPro" id="IPR056490">
    <property type="entry name" value="Rcc01698_C"/>
</dbReference>
<name>A0A6M7TLP5_9HYPH</name>
<proteinExistence type="predicted"/>
<dbReference type="InterPro" id="IPR032876">
    <property type="entry name" value="J_dom"/>
</dbReference>
<comment type="caution">
    <text evidence="3">The sequence shown here is derived from an EMBL/GenBank/DDBJ whole genome shotgun (WGS) entry which is preliminary data.</text>
</comment>
<feature type="domain" description="Rcc01698-like C-terminal" evidence="2">
    <location>
        <begin position="823"/>
        <end position="921"/>
    </location>
</feature>
<protein>
    <submittedName>
        <fullName evidence="3">Uncharacterized protein</fullName>
    </submittedName>
</protein>
<dbReference type="EMBL" id="QZXA01000001">
    <property type="protein sequence ID" value="RJT37891.1"/>
    <property type="molecule type" value="Genomic_DNA"/>
</dbReference>
<dbReference type="Pfam" id="PF23666">
    <property type="entry name" value="Rcc01698_C"/>
    <property type="match status" value="1"/>
</dbReference>
<dbReference type="RefSeq" id="WP_064983092.1">
    <property type="nucleotide sequence ID" value="NZ_CP033507.1"/>
</dbReference>
<evidence type="ECO:0000313" key="3">
    <source>
        <dbReference type="EMBL" id="RJT37891.1"/>
    </source>
</evidence>